<comment type="caution">
    <text evidence="9">The sequence shown here is derived from an EMBL/GenBank/DDBJ whole genome shotgun (WGS) entry which is preliminary data.</text>
</comment>
<evidence type="ECO:0000256" key="2">
    <source>
        <dbReference type="ARBA" id="ARBA00007787"/>
    </source>
</evidence>
<evidence type="ECO:0000256" key="5">
    <source>
        <dbReference type="ARBA" id="ARBA00023157"/>
    </source>
</evidence>
<evidence type="ECO:0000256" key="7">
    <source>
        <dbReference type="RuleBase" id="RU364065"/>
    </source>
</evidence>
<dbReference type="FunFam" id="3.40.30.10:FF:000018">
    <property type="entry name" value="Glutaredoxin"/>
    <property type="match status" value="1"/>
</dbReference>
<dbReference type="NCBIfam" id="TIGR02181">
    <property type="entry name" value="GRX_bact"/>
    <property type="match status" value="1"/>
</dbReference>
<keyword evidence="6 7" id="KW-0676">Redox-active center</keyword>
<comment type="function">
    <text evidence="1 7">Has a glutathione-disulfide oxidoreductase activity in the presence of NADPH and glutathione reductase. Reduces low molecular weight disulfides and proteins.</text>
</comment>
<dbReference type="Gene3D" id="3.40.30.10">
    <property type="entry name" value="Glutaredoxin"/>
    <property type="match status" value="1"/>
</dbReference>
<evidence type="ECO:0000313" key="10">
    <source>
        <dbReference type="Proteomes" id="UP000094487"/>
    </source>
</evidence>
<dbReference type="GO" id="GO:0005737">
    <property type="term" value="C:cytoplasm"/>
    <property type="evidence" value="ECO:0007669"/>
    <property type="project" value="TreeGrafter"/>
</dbReference>
<sequence length="85" mass="9247">MAKIEIYTKAFCGYCARAKALLDSKGVDYEEFDITMGGPKRTEMLERAPGRTTVPQIFIDGSHIGGSDDLAALERAGKLDPLLNP</sequence>
<dbReference type="CDD" id="cd03418">
    <property type="entry name" value="GRX_GRXb_1_3_like"/>
    <property type="match status" value="1"/>
</dbReference>
<organism evidence="9 10">
    <name type="scientific">Sphingomonas turrisvirgatae</name>
    <dbReference type="NCBI Taxonomy" id="1888892"/>
    <lineage>
        <taxon>Bacteria</taxon>
        <taxon>Pseudomonadati</taxon>
        <taxon>Pseudomonadota</taxon>
        <taxon>Alphaproteobacteria</taxon>
        <taxon>Sphingomonadales</taxon>
        <taxon>Sphingomonadaceae</taxon>
        <taxon>Sphingomonas</taxon>
    </lineage>
</organism>
<dbReference type="InterPro" id="IPR011900">
    <property type="entry name" value="GRX_bact"/>
</dbReference>
<accession>A0A1E3LVY4</accession>
<dbReference type="SUPFAM" id="SSF52833">
    <property type="entry name" value="Thioredoxin-like"/>
    <property type="match status" value="1"/>
</dbReference>
<dbReference type="Proteomes" id="UP000094487">
    <property type="component" value="Unassembled WGS sequence"/>
</dbReference>
<keyword evidence="10" id="KW-1185">Reference proteome</keyword>
<dbReference type="AlphaFoldDB" id="A0A1E3LVY4"/>
<dbReference type="OrthoDB" id="9814618at2"/>
<dbReference type="GO" id="GO:0015038">
    <property type="term" value="F:glutathione disulfide oxidoreductase activity"/>
    <property type="evidence" value="ECO:0007669"/>
    <property type="project" value="UniProtKB-UniRule"/>
</dbReference>
<dbReference type="STRING" id="1888892.BFL28_16510"/>
<reference evidence="9 10" key="1">
    <citation type="submission" date="2016-08" db="EMBL/GenBank/DDBJ databases">
        <title>Draft genome of the agarase producing Sphingomonas sp. MCT13.</title>
        <authorList>
            <person name="D'Andrea M.M."/>
            <person name="Rossolini G.M."/>
            <person name="Thaller M.C."/>
        </authorList>
    </citation>
    <scope>NUCLEOTIDE SEQUENCE [LARGE SCALE GENOMIC DNA]</scope>
    <source>
        <strain evidence="9 10">MCT13</strain>
    </source>
</reference>
<evidence type="ECO:0000313" key="9">
    <source>
        <dbReference type="EMBL" id="ODP37888.1"/>
    </source>
</evidence>
<proteinExistence type="inferred from homology"/>
<dbReference type="Pfam" id="PF00462">
    <property type="entry name" value="Glutaredoxin"/>
    <property type="match status" value="1"/>
</dbReference>
<name>A0A1E3LVY4_9SPHN</name>
<evidence type="ECO:0000259" key="8">
    <source>
        <dbReference type="Pfam" id="PF00462"/>
    </source>
</evidence>
<dbReference type="InterPro" id="IPR036249">
    <property type="entry name" value="Thioredoxin-like_sf"/>
</dbReference>
<dbReference type="InterPro" id="IPR014025">
    <property type="entry name" value="Glutaredoxin_subgr"/>
</dbReference>
<gene>
    <name evidence="9" type="ORF">BFL28_16510</name>
</gene>
<dbReference type="RefSeq" id="WP_069320343.1">
    <property type="nucleotide sequence ID" value="NZ_MDDS01000023.1"/>
</dbReference>
<evidence type="ECO:0000256" key="6">
    <source>
        <dbReference type="ARBA" id="ARBA00023284"/>
    </source>
</evidence>
<dbReference type="PANTHER" id="PTHR45694">
    <property type="entry name" value="GLUTAREDOXIN 2"/>
    <property type="match status" value="1"/>
</dbReference>
<dbReference type="EMBL" id="MDDS01000023">
    <property type="protein sequence ID" value="ODP37888.1"/>
    <property type="molecule type" value="Genomic_DNA"/>
</dbReference>
<feature type="domain" description="Glutaredoxin" evidence="8">
    <location>
        <begin position="4"/>
        <end position="64"/>
    </location>
</feature>
<dbReference type="InterPro" id="IPR002109">
    <property type="entry name" value="Glutaredoxin"/>
</dbReference>
<keyword evidence="7" id="KW-0963">Cytoplasm</keyword>
<dbReference type="PROSITE" id="PS51354">
    <property type="entry name" value="GLUTAREDOXIN_2"/>
    <property type="match status" value="1"/>
</dbReference>
<comment type="similarity">
    <text evidence="2 7">Belongs to the glutaredoxin family.</text>
</comment>
<evidence type="ECO:0000256" key="4">
    <source>
        <dbReference type="ARBA" id="ARBA00022982"/>
    </source>
</evidence>
<dbReference type="GO" id="GO:0045454">
    <property type="term" value="P:cell redox homeostasis"/>
    <property type="evidence" value="ECO:0007669"/>
    <property type="project" value="InterPro"/>
</dbReference>
<dbReference type="PRINTS" id="PR00160">
    <property type="entry name" value="GLUTAREDOXIN"/>
</dbReference>
<evidence type="ECO:0000256" key="1">
    <source>
        <dbReference type="ARBA" id="ARBA00002549"/>
    </source>
</evidence>
<dbReference type="GO" id="GO:0034599">
    <property type="term" value="P:cellular response to oxidative stress"/>
    <property type="evidence" value="ECO:0007669"/>
    <property type="project" value="TreeGrafter"/>
</dbReference>
<keyword evidence="3 7" id="KW-0813">Transport</keyword>
<evidence type="ECO:0000256" key="3">
    <source>
        <dbReference type="ARBA" id="ARBA00022448"/>
    </source>
</evidence>
<protein>
    <recommendedName>
        <fullName evidence="7">Glutaredoxin</fullName>
    </recommendedName>
</protein>
<dbReference type="PANTHER" id="PTHR45694:SF18">
    <property type="entry name" value="GLUTAREDOXIN-1-RELATED"/>
    <property type="match status" value="1"/>
</dbReference>
<keyword evidence="4 7" id="KW-0249">Electron transport</keyword>
<keyword evidence="5" id="KW-1015">Disulfide bond</keyword>